<evidence type="ECO:0000259" key="1">
    <source>
        <dbReference type="Pfam" id="PF17390"/>
    </source>
</evidence>
<comment type="caution">
    <text evidence="2">The sequence shown here is derived from an EMBL/GenBank/DDBJ whole genome shotgun (WGS) entry which is preliminary data.</text>
</comment>
<organism evidence="2 3">
    <name type="scientific">Streptomyces lonegramiae</name>
    <dbReference type="NCBI Taxonomy" id="3075524"/>
    <lineage>
        <taxon>Bacteria</taxon>
        <taxon>Bacillati</taxon>
        <taxon>Actinomycetota</taxon>
        <taxon>Actinomycetes</taxon>
        <taxon>Kitasatosporales</taxon>
        <taxon>Streptomycetaceae</taxon>
        <taxon>Streptomyces</taxon>
    </lineage>
</organism>
<protein>
    <submittedName>
        <fullName evidence="2">Alpha-L-rhamnosidase C-terminal domain-containing protein</fullName>
    </submittedName>
</protein>
<dbReference type="InterPro" id="IPR035398">
    <property type="entry name" value="Bac_rhamnosid_C"/>
</dbReference>
<dbReference type="Pfam" id="PF17390">
    <property type="entry name" value="Bac_rhamnosid_C"/>
    <property type="match status" value="1"/>
</dbReference>
<dbReference type="RefSeq" id="WP_311723862.1">
    <property type="nucleotide sequence ID" value="NZ_JAVRFD010000004.1"/>
</dbReference>
<dbReference type="Gene3D" id="2.60.420.10">
    <property type="entry name" value="Maltose phosphorylase, domain 3"/>
    <property type="match status" value="1"/>
</dbReference>
<accession>A0ABU2XCP3</accession>
<gene>
    <name evidence="2" type="ORF">RND15_10590</name>
</gene>
<proteinExistence type="predicted"/>
<evidence type="ECO:0000313" key="2">
    <source>
        <dbReference type="EMBL" id="MDT0543167.1"/>
    </source>
</evidence>
<dbReference type="Proteomes" id="UP001180754">
    <property type="component" value="Unassembled WGS sequence"/>
</dbReference>
<evidence type="ECO:0000313" key="3">
    <source>
        <dbReference type="Proteomes" id="UP001180754"/>
    </source>
</evidence>
<feature type="domain" description="Alpha-L-rhamnosidase C-terminal" evidence="1">
    <location>
        <begin position="3"/>
        <end position="69"/>
    </location>
</feature>
<dbReference type="EMBL" id="JAVRFD010000004">
    <property type="protein sequence ID" value="MDT0543167.1"/>
    <property type="molecule type" value="Genomic_DNA"/>
</dbReference>
<sequence length="111" mass="11490">MLGLNITAPGAATLRIRPPRDTGLTHAEGTVWTQAGTVGVRWNTTAHGTAVKVDIPVNVTAEVQVPLAGGRTPEARGAWPDGASTPRFRGVRDGYAVYTVGSGHSTFTPAA</sequence>
<keyword evidence="3" id="KW-1185">Reference proteome</keyword>
<name>A0ABU2XCP3_9ACTN</name>
<reference evidence="2" key="1">
    <citation type="submission" date="2024-05" db="EMBL/GenBank/DDBJ databases">
        <title>30 novel species of actinomycetes from the DSMZ collection.</title>
        <authorList>
            <person name="Nouioui I."/>
        </authorList>
    </citation>
    <scope>NUCLEOTIDE SEQUENCE</scope>
    <source>
        <strain evidence="2">DSM 41529</strain>
    </source>
</reference>